<gene>
    <name evidence="2" type="ORF">XAT740_LOCUS60110</name>
</gene>
<keyword evidence="3" id="KW-1185">Reference proteome</keyword>
<accession>A0A816GV66</accession>
<reference evidence="2" key="1">
    <citation type="submission" date="2021-02" db="EMBL/GenBank/DDBJ databases">
        <authorList>
            <person name="Nowell W R."/>
        </authorList>
    </citation>
    <scope>NUCLEOTIDE SEQUENCE</scope>
</reference>
<sequence length="362" mass="41425">MHSQTLTCDCTQISISYKKFINVEYDFHQVCQSHFVTQKWISYITTSLGGSAEYYTDFQAIGTFMFQALRTFCELVNQAISNELSQFYSNQYVSASVASSNVFQSQTNALMSQFISSTTAKFLASLSMARNITQSNALLSGQFTNYRLYGTLTSEQNSQPIWYDDCYCASSSACISQYEIISYPDFTKTFYVPEFYYGCYIVEALLQSSLQCFYDETCINTIQIYLDPSNTINVTALDISLSNRFYENTTIEELLDELMVEKWNLSSSYKNYYNECQPFQCSYSQTVQNSAIYIVTTVIGLIGGLITALEMVLPLIVHIYTRYSRRSLRPKNGKIRKPYKLESTQNIRISVYIQVLTLGLEV</sequence>
<keyword evidence="1" id="KW-0472">Membrane</keyword>
<dbReference type="Proteomes" id="UP000663828">
    <property type="component" value="Unassembled WGS sequence"/>
</dbReference>
<evidence type="ECO:0000313" key="2">
    <source>
        <dbReference type="EMBL" id="CAF1678641.1"/>
    </source>
</evidence>
<dbReference type="EMBL" id="CAJNOR010014533">
    <property type="protein sequence ID" value="CAF1678641.1"/>
    <property type="molecule type" value="Genomic_DNA"/>
</dbReference>
<feature type="transmembrane region" description="Helical" evidence="1">
    <location>
        <begin position="291"/>
        <end position="321"/>
    </location>
</feature>
<comment type="caution">
    <text evidence="2">The sequence shown here is derived from an EMBL/GenBank/DDBJ whole genome shotgun (WGS) entry which is preliminary data.</text>
</comment>
<name>A0A816GV66_ADIRI</name>
<evidence type="ECO:0000256" key="1">
    <source>
        <dbReference type="SAM" id="Phobius"/>
    </source>
</evidence>
<dbReference type="AlphaFoldDB" id="A0A816GV66"/>
<keyword evidence="1" id="KW-0812">Transmembrane</keyword>
<protein>
    <submittedName>
        <fullName evidence="2">Uncharacterized protein</fullName>
    </submittedName>
</protein>
<organism evidence="2 3">
    <name type="scientific">Adineta ricciae</name>
    <name type="common">Rotifer</name>
    <dbReference type="NCBI Taxonomy" id="249248"/>
    <lineage>
        <taxon>Eukaryota</taxon>
        <taxon>Metazoa</taxon>
        <taxon>Spiralia</taxon>
        <taxon>Gnathifera</taxon>
        <taxon>Rotifera</taxon>
        <taxon>Eurotatoria</taxon>
        <taxon>Bdelloidea</taxon>
        <taxon>Adinetida</taxon>
        <taxon>Adinetidae</taxon>
        <taxon>Adineta</taxon>
    </lineage>
</organism>
<proteinExistence type="predicted"/>
<keyword evidence="1" id="KW-1133">Transmembrane helix</keyword>
<evidence type="ECO:0000313" key="3">
    <source>
        <dbReference type="Proteomes" id="UP000663828"/>
    </source>
</evidence>